<dbReference type="Proteomes" id="UP001630127">
    <property type="component" value="Unassembled WGS sequence"/>
</dbReference>
<dbReference type="PANTHER" id="PTHR31623">
    <property type="entry name" value="F21J9.9"/>
    <property type="match status" value="1"/>
</dbReference>
<evidence type="ECO:0000256" key="1">
    <source>
        <dbReference type="ARBA" id="ARBA00004496"/>
    </source>
</evidence>
<keyword evidence="10" id="KW-1185">Reference proteome</keyword>
<dbReference type="GO" id="GO:0005737">
    <property type="term" value="C:cytoplasm"/>
    <property type="evidence" value="ECO:0007669"/>
    <property type="project" value="UniProtKB-SubCell"/>
</dbReference>
<keyword evidence="7" id="KW-0808">Transferase</keyword>
<gene>
    <name evidence="9" type="ORF">ACH5RR_007175</name>
</gene>
<dbReference type="Gene3D" id="3.30.559.10">
    <property type="entry name" value="Chloramphenicol acetyltransferase-like domain"/>
    <property type="match status" value="2"/>
</dbReference>
<comment type="similarity">
    <text evidence="3">Belongs to the plant acyltransferase family.</text>
</comment>
<evidence type="ECO:0000256" key="5">
    <source>
        <dbReference type="ARBA" id="ARBA00022490"/>
    </source>
</evidence>
<dbReference type="Pfam" id="PF02458">
    <property type="entry name" value="Transferase"/>
    <property type="match status" value="1"/>
</dbReference>
<proteinExistence type="inferred from homology"/>
<evidence type="ECO:0000313" key="9">
    <source>
        <dbReference type="EMBL" id="KAL3533654.1"/>
    </source>
</evidence>
<comment type="pathway">
    <text evidence="2">Alkaloid biosynthesis.</text>
</comment>
<dbReference type="GO" id="GO:0009820">
    <property type="term" value="P:alkaloid metabolic process"/>
    <property type="evidence" value="ECO:0007669"/>
    <property type="project" value="UniProtKB-KW"/>
</dbReference>
<comment type="subunit">
    <text evidence="4">Monomer.</text>
</comment>
<evidence type="ECO:0000256" key="8">
    <source>
        <dbReference type="ARBA" id="ARBA00023315"/>
    </source>
</evidence>
<dbReference type="PANTHER" id="PTHR31623:SF88">
    <property type="entry name" value="ACYLSUGAR ACYLTRANSFERASE 3-LIKE"/>
    <property type="match status" value="1"/>
</dbReference>
<evidence type="ECO:0000256" key="4">
    <source>
        <dbReference type="ARBA" id="ARBA00011245"/>
    </source>
</evidence>
<protein>
    <submittedName>
        <fullName evidence="9">Uncharacterized protein</fullName>
    </submittedName>
</protein>
<keyword evidence="5" id="KW-0963">Cytoplasm</keyword>
<keyword evidence="8" id="KW-0012">Acyltransferase</keyword>
<reference evidence="9 10" key="1">
    <citation type="submission" date="2024-11" db="EMBL/GenBank/DDBJ databases">
        <title>A near-complete genome assembly of Cinchona calisaya.</title>
        <authorList>
            <person name="Lian D.C."/>
            <person name="Zhao X.W."/>
            <person name="Wei L."/>
        </authorList>
    </citation>
    <scope>NUCLEOTIDE SEQUENCE [LARGE SCALE GENOMIC DNA]</scope>
    <source>
        <tissue evidence="9">Nenye</tissue>
    </source>
</reference>
<evidence type="ECO:0000256" key="2">
    <source>
        <dbReference type="ARBA" id="ARBA00004913"/>
    </source>
</evidence>
<evidence type="ECO:0000313" key="10">
    <source>
        <dbReference type="Proteomes" id="UP001630127"/>
    </source>
</evidence>
<dbReference type="AlphaFoldDB" id="A0ABD3AR01"/>
<dbReference type="GO" id="GO:0016746">
    <property type="term" value="F:acyltransferase activity"/>
    <property type="evidence" value="ECO:0007669"/>
    <property type="project" value="UniProtKB-KW"/>
</dbReference>
<evidence type="ECO:0000256" key="7">
    <source>
        <dbReference type="ARBA" id="ARBA00022679"/>
    </source>
</evidence>
<accession>A0ABD3AR01</accession>
<name>A0ABD3AR01_9GENT</name>
<keyword evidence="6" id="KW-0017">Alkaloid metabolism</keyword>
<comment type="subcellular location">
    <subcellularLocation>
        <location evidence="1">Cytoplasm</location>
    </subcellularLocation>
</comment>
<sequence>MALFYPKNQDVHYPPSKISQILQTSLSKALSNFYPFAGRLMNNNLSVDCNDMGAQFVEARIKCPMSESLKQQKSHLKDLVFVISLSQSNLAGGSLVLVQLTYFDCGGMALAASISHKVCDLITKSNFMKDWMLMAHQSSDIRAPPFNGASLFPPVDDPLFKGFNPTKGEICIRRRYLFHASKIEELKALASNSGVDRPTRVEVVSALLYSCAVSASMKNSASFEPSQLASAVNLRAITVPSLPQESVGNFLTHFSVSVNTEDEMKFPELV</sequence>
<evidence type="ECO:0000256" key="6">
    <source>
        <dbReference type="ARBA" id="ARBA00022589"/>
    </source>
</evidence>
<organism evidence="9 10">
    <name type="scientific">Cinchona calisaya</name>
    <dbReference type="NCBI Taxonomy" id="153742"/>
    <lineage>
        <taxon>Eukaryota</taxon>
        <taxon>Viridiplantae</taxon>
        <taxon>Streptophyta</taxon>
        <taxon>Embryophyta</taxon>
        <taxon>Tracheophyta</taxon>
        <taxon>Spermatophyta</taxon>
        <taxon>Magnoliopsida</taxon>
        <taxon>eudicotyledons</taxon>
        <taxon>Gunneridae</taxon>
        <taxon>Pentapetalae</taxon>
        <taxon>asterids</taxon>
        <taxon>lamiids</taxon>
        <taxon>Gentianales</taxon>
        <taxon>Rubiaceae</taxon>
        <taxon>Cinchonoideae</taxon>
        <taxon>Cinchoneae</taxon>
        <taxon>Cinchona</taxon>
    </lineage>
</organism>
<evidence type="ECO:0000256" key="3">
    <source>
        <dbReference type="ARBA" id="ARBA00009861"/>
    </source>
</evidence>
<dbReference type="InterPro" id="IPR023213">
    <property type="entry name" value="CAT-like_dom_sf"/>
</dbReference>
<comment type="caution">
    <text evidence="9">The sequence shown here is derived from an EMBL/GenBank/DDBJ whole genome shotgun (WGS) entry which is preliminary data.</text>
</comment>
<dbReference type="EMBL" id="JBJUIK010000003">
    <property type="protein sequence ID" value="KAL3533654.1"/>
    <property type="molecule type" value="Genomic_DNA"/>
</dbReference>